<proteinExistence type="predicted"/>
<dbReference type="InterPro" id="IPR024227">
    <property type="entry name" value="DUF3795"/>
</dbReference>
<organism evidence="1 2">
    <name type="scientific">Enterocloster lavalensis</name>
    <dbReference type="NCBI Taxonomy" id="460384"/>
    <lineage>
        <taxon>Bacteria</taxon>
        <taxon>Bacillati</taxon>
        <taxon>Bacillota</taxon>
        <taxon>Clostridia</taxon>
        <taxon>Lachnospirales</taxon>
        <taxon>Lachnospiraceae</taxon>
        <taxon>Enterocloster</taxon>
    </lineage>
</organism>
<dbReference type="Pfam" id="PF12675">
    <property type="entry name" value="DUF3795"/>
    <property type="match status" value="1"/>
</dbReference>
<accession>A0A1I0FVB8</accession>
<dbReference type="AlphaFoldDB" id="A0A1I0FVB8"/>
<evidence type="ECO:0000313" key="2">
    <source>
        <dbReference type="Proteomes" id="UP000198508"/>
    </source>
</evidence>
<dbReference type="GeneID" id="93278249"/>
<gene>
    <name evidence="1" type="ORF">SAMN05216313_109160</name>
</gene>
<dbReference type="EMBL" id="FOIM01000009">
    <property type="protein sequence ID" value="SET61527.1"/>
    <property type="molecule type" value="Genomic_DNA"/>
</dbReference>
<protein>
    <submittedName>
        <fullName evidence="1">Uncharacterized protein</fullName>
    </submittedName>
</protein>
<keyword evidence="2" id="KW-1185">Reference proteome</keyword>
<reference evidence="2" key="1">
    <citation type="submission" date="2016-10" db="EMBL/GenBank/DDBJ databases">
        <authorList>
            <person name="Varghese N."/>
            <person name="Submissions S."/>
        </authorList>
    </citation>
    <scope>NUCLEOTIDE SEQUENCE [LARGE SCALE GENOMIC DNA]</scope>
    <source>
        <strain evidence="2">NLAE-zl-G277</strain>
    </source>
</reference>
<evidence type="ECO:0000313" key="1">
    <source>
        <dbReference type="EMBL" id="SET61527.1"/>
    </source>
</evidence>
<sequence>MYESRCGVRCDSCGRKGEVNCTGCINMKTTFWGGTCTVKSCCESRSLNHCGECPEFPCAMCASMGEEMGFDPKPRLEALRQWAAEGKTD</sequence>
<name>A0A1I0FVB8_9FIRM</name>
<dbReference type="STRING" id="460384.SAMN05216313_109160"/>
<dbReference type="Proteomes" id="UP000198508">
    <property type="component" value="Unassembled WGS sequence"/>
</dbReference>
<dbReference type="RefSeq" id="WP_092363280.1">
    <property type="nucleotide sequence ID" value="NZ_CABJCG010000006.1"/>
</dbReference>